<feature type="domain" description="Protein kinase" evidence="2">
    <location>
        <begin position="137"/>
        <end position="410"/>
    </location>
</feature>
<reference evidence="3 4" key="1">
    <citation type="submission" date="2014-02" db="EMBL/GenBank/DDBJ databases">
        <title>Single nucleus genome sequencing reveals high similarity among nuclei of an endomycorrhizal fungus.</title>
        <authorList>
            <person name="Lin K."/>
            <person name="Geurts R."/>
            <person name="Zhang Z."/>
            <person name="Limpens E."/>
            <person name="Saunders D.G."/>
            <person name="Mu D."/>
            <person name="Pang E."/>
            <person name="Cao H."/>
            <person name="Cha H."/>
            <person name="Lin T."/>
            <person name="Zhou Q."/>
            <person name="Shang Y."/>
            <person name="Li Y."/>
            <person name="Ivanov S."/>
            <person name="Sharma T."/>
            <person name="Velzen R.V."/>
            <person name="Ruijter N.D."/>
            <person name="Aanen D.K."/>
            <person name="Win J."/>
            <person name="Kamoun S."/>
            <person name="Bisseling T."/>
            <person name="Huang S."/>
        </authorList>
    </citation>
    <scope>NUCLEOTIDE SEQUENCE [LARGE SCALE GENOMIC DNA]</scope>
    <source>
        <strain evidence="4">DAOM197198w</strain>
    </source>
</reference>
<dbReference type="InterPro" id="IPR000719">
    <property type="entry name" value="Prot_kinase_dom"/>
</dbReference>
<dbReference type="InterPro" id="IPR011009">
    <property type="entry name" value="Kinase-like_dom_sf"/>
</dbReference>
<evidence type="ECO:0000259" key="2">
    <source>
        <dbReference type="PROSITE" id="PS50011"/>
    </source>
</evidence>
<dbReference type="HOGENOM" id="CLU_000288_7_34_1"/>
<evidence type="ECO:0000313" key="4">
    <source>
        <dbReference type="Proteomes" id="UP000022910"/>
    </source>
</evidence>
<accession>A0A015KBX0</accession>
<organism evidence="3 4">
    <name type="scientific">Rhizophagus irregularis (strain DAOM 197198w)</name>
    <name type="common">Glomus intraradices</name>
    <dbReference type="NCBI Taxonomy" id="1432141"/>
    <lineage>
        <taxon>Eukaryota</taxon>
        <taxon>Fungi</taxon>
        <taxon>Fungi incertae sedis</taxon>
        <taxon>Mucoromycota</taxon>
        <taxon>Glomeromycotina</taxon>
        <taxon>Glomeromycetes</taxon>
        <taxon>Glomerales</taxon>
        <taxon>Glomeraceae</taxon>
        <taxon>Rhizophagus</taxon>
    </lineage>
</organism>
<feature type="compositionally biased region" description="Acidic residues" evidence="1">
    <location>
        <begin position="561"/>
        <end position="571"/>
    </location>
</feature>
<gene>
    <name evidence="3" type="ORF">RirG_211270</name>
</gene>
<dbReference type="GO" id="GO:0005737">
    <property type="term" value="C:cytoplasm"/>
    <property type="evidence" value="ECO:0007669"/>
    <property type="project" value="TreeGrafter"/>
</dbReference>
<comment type="caution">
    <text evidence="3">The sequence shown here is derived from an EMBL/GenBank/DDBJ whole genome shotgun (WGS) entry which is preliminary data.</text>
</comment>
<dbReference type="Proteomes" id="UP000022910">
    <property type="component" value="Unassembled WGS sequence"/>
</dbReference>
<dbReference type="SUPFAM" id="SSF56112">
    <property type="entry name" value="Protein kinase-like (PK-like)"/>
    <property type="match status" value="1"/>
</dbReference>
<dbReference type="Gene3D" id="1.10.510.10">
    <property type="entry name" value="Transferase(Phosphotransferase) domain 1"/>
    <property type="match status" value="1"/>
</dbReference>
<name>A0A015KBX0_RHIIW</name>
<sequence length="571" mass="66809">MSTIRDDFVFAACNRAYALIDYNIHDNIDKRHEFRIQTILTDISLTKDEKSKVIKILNENYDYNKILFNNGKRRTCENCQKECLATLYCEYCIRDYLKAKFSNWKSENNDIDDLIQKCQIESLSPKFVIEWIPYNNLQNIKYMTEGGCSKIYTADWIGGEYYEWDSIEKQLKRYGTGKVILKKLKNLESANRSWFDEAKSHLIISNKYIGIVRCYGLTQDPSNGNYILVMKKLDSNLREYLQENHNKLTWKERIKIIVDIINALETIHYENAIHRDLHSGNILYNQYTNYWFISDLGFCGPVDKPLKSIYGNLPYIAPEVTFGKGYTKASDIYSIAMLMWEVSSGQPPFANYENNYNLAMNTVNGIRPKVVSGTPLKYKGLMQQCWDADPTKRPDIVTIRDKIREINKLYHQDTVPNNDMNIIWKFLYSFKTNNLDKISSLDIMSIYASSSLSISKIYQFENLPEPRNATEEEQEAYHSKPYSFNIPEDIDDFNKSNQNTINIFKENSKTLSRIFEKLRLGSGDNKQDNYKKEIVKQKVKNQHVDDDEEDIFNNPNFHSEDQDELEIPDGN</sequence>
<protein>
    <submittedName>
        <fullName evidence="3">Tpk2p</fullName>
    </submittedName>
</protein>
<keyword evidence="4" id="KW-1185">Reference proteome</keyword>
<dbReference type="GO" id="GO:0007165">
    <property type="term" value="P:signal transduction"/>
    <property type="evidence" value="ECO:0007669"/>
    <property type="project" value="TreeGrafter"/>
</dbReference>
<dbReference type="InterPro" id="IPR001245">
    <property type="entry name" value="Ser-Thr/Tyr_kinase_cat_dom"/>
</dbReference>
<dbReference type="InterPro" id="IPR050167">
    <property type="entry name" value="Ser_Thr_protein_kinase"/>
</dbReference>
<dbReference type="EMBL" id="JEMT01027465">
    <property type="protein sequence ID" value="EXX56986.1"/>
    <property type="molecule type" value="Genomic_DNA"/>
</dbReference>
<dbReference type="OrthoDB" id="2791079at2759"/>
<dbReference type="AlphaFoldDB" id="A0A015KBX0"/>
<dbReference type="PANTHER" id="PTHR23257">
    <property type="entry name" value="SERINE-THREONINE PROTEIN KINASE"/>
    <property type="match status" value="1"/>
</dbReference>
<feature type="region of interest" description="Disordered" evidence="1">
    <location>
        <begin position="538"/>
        <end position="571"/>
    </location>
</feature>
<evidence type="ECO:0000256" key="1">
    <source>
        <dbReference type="SAM" id="MobiDB-lite"/>
    </source>
</evidence>
<dbReference type="Pfam" id="PF07714">
    <property type="entry name" value="PK_Tyr_Ser-Thr"/>
    <property type="match status" value="1"/>
</dbReference>
<dbReference type="PROSITE" id="PS50011">
    <property type="entry name" value="PROTEIN_KINASE_DOM"/>
    <property type="match status" value="1"/>
</dbReference>
<evidence type="ECO:0000313" key="3">
    <source>
        <dbReference type="EMBL" id="EXX56986.1"/>
    </source>
</evidence>
<proteinExistence type="predicted"/>
<dbReference type="GO" id="GO:0004672">
    <property type="term" value="F:protein kinase activity"/>
    <property type="evidence" value="ECO:0007669"/>
    <property type="project" value="InterPro"/>
</dbReference>
<dbReference type="GO" id="GO:0005524">
    <property type="term" value="F:ATP binding"/>
    <property type="evidence" value="ECO:0007669"/>
    <property type="project" value="InterPro"/>
</dbReference>